<reference evidence="2" key="1">
    <citation type="submission" date="2023-09" db="UniProtKB">
        <authorList>
            <consortium name="Ensembl"/>
        </authorList>
    </citation>
    <scope>IDENTIFICATION</scope>
</reference>
<organism evidence="2">
    <name type="scientific">Stegastes partitus</name>
    <name type="common">bicolor damselfish</name>
    <dbReference type="NCBI Taxonomy" id="144197"/>
    <lineage>
        <taxon>Eukaryota</taxon>
        <taxon>Metazoa</taxon>
        <taxon>Chordata</taxon>
        <taxon>Craniata</taxon>
        <taxon>Vertebrata</taxon>
        <taxon>Euteleostomi</taxon>
        <taxon>Actinopterygii</taxon>
        <taxon>Neopterygii</taxon>
        <taxon>Teleostei</taxon>
        <taxon>Neoteleostei</taxon>
        <taxon>Acanthomorphata</taxon>
        <taxon>Ovalentaria</taxon>
        <taxon>Pomacentridae</taxon>
        <taxon>Stegastes</taxon>
    </lineage>
</organism>
<dbReference type="AlphaFoldDB" id="A0A3B4ZBI9"/>
<dbReference type="GeneTree" id="ENSGT01100000264418"/>
<sequence length="251" mass="27863">MSSRGDERRRSGSKPRQQPRDEEEDDFYDCQETLEPPDATEGGGVKGKENPTQYDNIEGGRPQVLQGDRLQGDRLQDELQGDRLQGDRLQDELQGDRLQGELQGDRLQGELQGDELQGDRLQGDRLQGDELQGDRLQDELQGDELQGELSMTAGSETAAELRRSRSVINNASVINTLMLSAEPITYLIIVKNPAAHLLIPQSLIHSCLCKLKDLGNMILRPFGLSTNNFQVNQDAASGSYSINFVQNTGNR</sequence>
<dbReference type="PANTHER" id="PTHR46014:SF1">
    <property type="entry name" value="TETRATRICOPEPTIDE REPEAT PROTEIN 1"/>
    <property type="match status" value="1"/>
</dbReference>
<name>A0A3B4ZBI9_9TELE</name>
<evidence type="ECO:0000313" key="2">
    <source>
        <dbReference type="Ensembl" id="ENSSPAP00000004781.1"/>
    </source>
</evidence>
<dbReference type="STRING" id="144197.ENSSPAP00000004781"/>
<feature type="region of interest" description="Disordered" evidence="1">
    <location>
        <begin position="1"/>
        <end position="64"/>
    </location>
</feature>
<evidence type="ECO:0000256" key="1">
    <source>
        <dbReference type="SAM" id="MobiDB-lite"/>
    </source>
</evidence>
<dbReference type="Ensembl" id="ENSSPAT00000004876.1">
    <property type="protein sequence ID" value="ENSSPAP00000004781.1"/>
    <property type="gene ID" value="ENSSPAG00000003712.1"/>
</dbReference>
<dbReference type="InterPro" id="IPR052769">
    <property type="entry name" value="TPR_domain_protein"/>
</dbReference>
<protein>
    <submittedName>
        <fullName evidence="2">Uncharacterized protein</fullName>
    </submittedName>
</protein>
<proteinExistence type="predicted"/>
<feature type="compositionally biased region" description="Basic and acidic residues" evidence="1">
    <location>
        <begin position="1"/>
        <end position="10"/>
    </location>
</feature>
<dbReference type="PANTHER" id="PTHR46014">
    <property type="entry name" value="TETRATRICOPEPTIDE REPEAT PROTEIN 1"/>
    <property type="match status" value="1"/>
</dbReference>
<accession>A0A3B4ZBI9</accession>